<evidence type="ECO:0000313" key="2">
    <source>
        <dbReference type="EMBL" id="KAJ4448671.1"/>
    </source>
</evidence>
<name>A0ABQ8TRD1_PERAM</name>
<dbReference type="EMBL" id="JAJSOF020000003">
    <property type="protein sequence ID" value="KAJ4448671.1"/>
    <property type="molecule type" value="Genomic_DNA"/>
</dbReference>
<sequence>MPRVLCRADVQIVLRRQQNDVNQTARKFITCFYVDEERIIKFHEYSFLGFIIRIVIANKIAHGYQRVTIVVSVIFLILSSLVPNYAKSTEFIRPYDDEKLTQCVVEFSKAAIPGRESIYFHLSDDVPYLDYYVSDPFSTESISLTLNENLYCSLEEKQVTATILLPVARHVSHWVDGNDVKEDRRKLRMMNMLVFFENSLLHSLHASERWKIAVSPMNTENDASKDYVYNTYLLVVSFMNNDLLKLRSDITNRLVSLYKTENLSQVARYITVISGDPATEEVLQMISSELNNYDLNNVIVTFKDAEPGVVIFYSWHPHEPPS</sequence>
<keyword evidence="3" id="KW-1185">Reference proteome</keyword>
<evidence type="ECO:0000256" key="1">
    <source>
        <dbReference type="SAM" id="Phobius"/>
    </source>
</evidence>
<dbReference type="Proteomes" id="UP001148838">
    <property type="component" value="Unassembled WGS sequence"/>
</dbReference>
<reference evidence="2 3" key="1">
    <citation type="journal article" date="2022" name="Allergy">
        <title>Genome assembly and annotation of Periplaneta americana reveal a comprehensive cockroach allergen profile.</title>
        <authorList>
            <person name="Wang L."/>
            <person name="Xiong Q."/>
            <person name="Saelim N."/>
            <person name="Wang L."/>
            <person name="Nong W."/>
            <person name="Wan A.T."/>
            <person name="Shi M."/>
            <person name="Liu X."/>
            <person name="Cao Q."/>
            <person name="Hui J.H.L."/>
            <person name="Sookrung N."/>
            <person name="Leung T.F."/>
            <person name="Tungtrongchitr A."/>
            <person name="Tsui S.K.W."/>
        </authorList>
    </citation>
    <scope>NUCLEOTIDE SEQUENCE [LARGE SCALE GENOMIC DNA]</scope>
    <source>
        <strain evidence="2">PWHHKU_190912</strain>
    </source>
</reference>
<protein>
    <submittedName>
        <fullName evidence="2">Uncharacterized protein</fullName>
    </submittedName>
</protein>
<gene>
    <name evidence="2" type="ORF">ANN_00061</name>
</gene>
<keyword evidence="1" id="KW-1133">Transmembrane helix</keyword>
<keyword evidence="1" id="KW-0472">Membrane</keyword>
<proteinExistence type="predicted"/>
<comment type="caution">
    <text evidence="2">The sequence shown here is derived from an EMBL/GenBank/DDBJ whole genome shotgun (WGS) entry which is preliminary data.</text>
</comment>
<keyword evidence="1" id="KW-0812">Transmembrane</keyword>
<organism evidence="2 3">
    <name type="scientific">Periplaneta americana</name>
    <name type="common">American cockroach</name>
    <name type="synonym">Blatta americana</name>
    <dbReference type="NCBI Taxonomy" id="6978"/>
    <lineage>
        <taxon>Eukaryota</taxon>
        <taxon>Metazoa</taxon>
        <taxon>Ecdysozoa</taxon>
        <taxon>Arthropoda</taxon>
        <taxon>Hexapoda</taxon>
        <taxon>Insecta</taxon>
        <taxon>Pterygota</taxon>
        <taxon>Neoptera</taxon>
        <taxon>Polyneoptera</taxon>
        <taxon>Dictyoptera</taxon>
        <taxon>Blattodea</taxon>
        <taxon>Blattoidea</taxon>
        <taxon>Blattidae</taxon>
        <taxon>Blattinae</taxon>
        <taxon>Periplaneta</taxon>
    </lineage>
</organism>
<feature type="transmembrane region" description="Helical" evidence="1">
    <location>
        <begin position="67"/>
        <end position="86"/>
    </location>
</feature>
<accession>A0ABQ8TRD1</accession>
<evidence type="ECO:0000313" key="3">
    <source>
        <dbReference type="Proteomes" id="UP001148838"/>
    </source>
</evidence>